<gene>
    <name evidence="1" type="ORF">ST47_g24</name>
</gene>
<reference evidence="1 2" key="1">
    <citation type="journal article" date="2016" name="Sci. Rep.">
        <title>Draft genome sequencing and secretome analysis of fungal phytopathogen Ascochyta rabiei provides insight into the necrotrophic effector repertoire.</title>
        <authorList>
            <person name="Verma S."/>
            <person name="Gazara R.K."/>
            <person name="Nizam S."/>
            <person name="Parween S."/>
            <person name="Chattopadhyay D."/>
            <person name="Verma P.K."/>
        </authorList>
    </citation>
    <scope>NUCLEOTIDE SEQUENCE [LARGE SCALE GENOMIC DNA]</scope>
    <source>
        <strain evidence="1 2">ArDII</strain>
    </source>
</reference>
<evidence type="ECO:0000313" key="1">
    <source>
        <dbReference type="EMBL" id="KZM28809.1"/>
    </source>
</evidence>
<dbReference type="Pfam" id="PF04681">
    <property type="entry name" value="Bys1"/>
    <property type="match status" value="1"/>
</dbReference>
<protein>
    <submittedName>
        <fullName evidence="1">Uncharacterized protein</fullName>
    </submittedName>
</protein>
<name>A0A163ML41_DIDRA</name>
<dbReference type="InterPro" id="IPR006771">
    <property type="entry name" value="CetA-like"/>
</dbReference>
<organism evidence="1 2">
    <name type="scientific">Didymella rabiei</name>
    <name type="common">Chickpea ascochyta blight fungus</name>
    <name type="synonym">Mycosphaerella rabiei</name>
    <dbReference type="NCBI Taxonomy" id="5454"/>
    <lineage>
        <taxon>Eukaryota</taxon>
        <taxon>Fungi</taxon>
        <taxon>Dikarya</taxon>
        <taxon>Ascomycota</taxon>
        <taxon>Pezizomycotina</taxon>
        <taxon>Dothideomycetes</taxon>
        <taxon>Pleosporomycetidae</taxon>
        <taxon>Pleosporales</taxon>
        <taxon>Pleosporineae</taxon>
        <taxon>Didymellaceae</taxon>
        <taxon>Ascochyta</taxon>
    </lineage>
</organism>
<dbReference type="EMBL" id="JYNV01000001">
    <property type="protein sequence ID" value="KZM28809.1"/>
    <property type="molecule type" value="Genomic_DNA"/>
</dbReference>
<comment type="caution">
    <text evidence="1">The sequence shown here is derived from an EMBL/GenBank/DDBJ whole genome shotgun (WGS) entry which is preliminary data.</text>
</comment>
<sequence>MLTKSLPLSLALQVSLATAIGNAIVSNRCPYDIWLWSVDQGHSSPPIHIPARTKYSEPLRSACSGCGASLKISKTDHLVAGQQTQFEYSIVGGNVWYDISFVDCARGESAGNCPGHDKGLAIDSPEQACGKVHCAAGSYCPTQSYYVDLPKQKLGLEDPVFGCMGKGSDIDLYIKVCSDETPLKRSLAGRILLNDYA</sequence>
<dbReference type="Proteomes" id="UP000076837">
    <property type="component" value="Unassembled WGS sequence"/>
</dbReference>
<dbReference type="PANTHER" id="PTHR36195:SF4">
    <property type="entry name" value="DOMAIN PROTEIN, PUTATIVE (AFU_ORTHOLOGUE AFUA_5G01990)-RELATED"/>
    <property type="match status" value="1"/>
</dbReference>
<proteinExistence type="predicted"/>
<evidence type="ECO:0000313" key="2">
    <source>
        <dbReference type="Proteomes" id="UP000076837"/>
    </source>
</evidence>
<dbReference type="AlphaFoldDB" id="A0A163ML41"/>
<dbReference type="SUPFAM" id="SSF49870">
    <property type="entry name" value="Osmotin, thaumatin-like protein"/>
    <property type="match status" value="1"/>
</dbReference>
<dbReference type="InterPro" id="IPR037176">
    <property type="entry name" value="Osmotin/thaumatin-like_sf"/>
</dbReference>
<dbReference type="PANTHER" id="PTHR36195">
    <property type="entry name" value="DOMAIN PROTEIN, PUTATIVE (AFU_ORTHOLOGUE AFUA_5G01990)-RELATED-RELATED"/>
    <property type="match status" value="1"/>
</dbReference>
<accession>A0A163ML41</accession>
<dbReference type="OrthoDB" id="5144514at2759"/>
<keyword evidence="2" id="KW-1185">Reference proteome</keyword>